<dbReference type="AlphaFoldDB" id="A0A699ZTV3"/>
<reference evidence="2 3" key="1">
    <citation type="submission" date="2020-02" db="EMBL/GenBank/DDBJ databases">
        <title>Draft genome sequence of Haematococcus lacustris strain NIES-144.</title>
        <authorList>
            <person name="Morimoto D."/>
            <person name="Nakagawa S."/>
            <person name="Yoshida T."/>
            <person name="Sawayama S."/>
        </authorList>
    </citation>
    <scope>NUCLEOTIDE SEQUENCE [LARGE SCALE GENOMIC DNA]</scope>
    <source>
        <strain evidence="2 3">NIES-144</strain>
    </source>
</reference>
<evidence type="ECO:0000313" key="2">
    <source>
        <dbReference type="EMBL" id="GFH19422.1"/>
    </source>
</evidence>
<dbReference type="Proteomes" id="UP000485058">
    <property type="component" value="Unassembled WGS sequence"/>
</dbReference>
<protein>
    <submittedName>
        <fullName evidence="2">Uncharacterized protein</fullName>
    </submittedName>
</protein>
<accession>A0A699ZTV3</accession>
<feature type="compositionally biased region" description="Basic residues" evidence="1">
    <location>
        <begin position="99"/>
        <end position="108"/>
    </location>
</feature>
<name>A0A699ZTV3_HAELA</name>
<gene>
    <name evidence="2" type="ORF">HaLaN_16368</name>
</gene>
<feature type="compositionally biased region" description="Basic and acidic residues" evidence="1">
    <location>
        <begin position="77"/>
        <end position="88"/>
    </location>
</feature>
<evidence type="ECO:0000256" key="1">
    <source>
        <dbReference type="SAM" id="MobiDB-lite"/>
    </source>
</evidence>
<evidence type="ECO:0000313" key="3">
    <source>
        <dbReference type="Proteomes" id="UP000485058"/>
    </source>
</evidence>
<dbReference type="EMBL" id="BLLF01001461">
    <property type="protein sequence ID" value="GFH19422.1"/>
    <property type="molecule type" value="Genomic_DNA"/>
</dbReference>
<sequence length="108" mass="11159">VCTEAGKKLAVLVGAEWLNAVAKAVVTVRELGVSDRVNTQLSRLIQVMGIAELVAVAQPDPALKMRLAKAQAARAEAASKPKNGREAQDVGVNGGSAVKSKKAKVAKS</sequence>
<feature type="region of interest" description="Disordered" evidence="1">
    <location>
        <begin position="74"/>
        <end position="108"/>
    </location>
</feature>
<proteinExistence type="predicted"/>
<feature type="non-terminal residue" evidence="2">
    <location>
        <position position="1"/>
    </location>
</feature>
<comment type="caution">
    <text evidence="2">The sequence shown here is derived from an EMBL/GenBank/DDBJ whole genome shotgun (WGS) entry which is preliminary data.</text>
</comment>
<organism evidence="2 3">
    <name type="scientific">Haematococcus lacustris</name>
    <name type="common">Green alga</name>
    <name type="synonym">Haematococcus pluvialis</name>
    <dbReference type="NCBI Taxonomy" id="44745"/>
    <lineage>
        <taxon>Eukaryota</taxon>
        <taxon>Viridiplantae</taxon>
        <taxon>Chlorophyta</taxon>
        <taxon>core chlorophytes</taxon>
        <taxon>Chlorophyceae</taxon>
        <taxon>CS clade</taxon>
        <taxon>Chlamydomonadales</taxon>
        <taxon>Haematococcaceae</taxon>
        <taxon>Haematococcus</taxon>
    </lineage>
</organism>
<keyword evidence="3" id="KW-1185">Reference proteome</keyword>